<dbReference type="AlphaFoldDB" id="A0A5C7F134"/>
<organism evidence="2 3">
    <name type="scientific">Alkalicoccus halolimnae</name>
    <dbReference type="NCBI Taxonomy" id="1667239"/>
    <lineage>
        <taxon>Bacteria</taxon>
        <taxon>Bacillati</taxon>
        <taxon>Bacillota</taxon>
        <taxon>Bacilli</taxon>
        <taxon>Bacillales</taxon>
        <taxon>Bacillaceae</taxon>
        <taxon>Alkalicoccus</taxon>
    </lineage>
</organism>
<sequence>MMRELFWNASIEEMAQGYTYEEEKESYVCLVCHSQFAKGEIFTIGNRQFEAEKAAEKHTAAEHGSMLPHLLEMDKKFTGLSDLQKELLYFLGEGKNDKEIVNEMGAGSTSTIRNHRFKFREKEKQAKVFLAAMYLIHARKDEENDFVDFHQGATMVDERYQVTSKEKEKVLAAYFEEERLKSFPSKEKRKIIVLQHLLNHFTPGKIYSEKEVNAVLQGVYDDFATLRRYFIEYGFMERSRDCEEYWIKSS</sequence>
<dbReference type="KEGG" id="ahal:FTX54_011535"/>
<accession>A0A5C7F134</accession>
<dbReference type="EMBL" id="CP144914">
    <property type="protein sequence ID" value="WWD79051.1"/>
    <property type="molecule type" value="Genomic_DNA"/>
</dbReference>
<dbReference type="RefSeq" id="WP_147805289.1">
    <property type="nucleotide sequence ID" value="NZ_CP144914.1"/>
</dbReference>
<feature type="domain" description="DUF2087" evidence="1">
    <location>
        <begin position="179"/>
        <end position="246"/>
    </location>
</feature>
<gene>
    <name evidence="2" type="ORF">FTX54_011535</name>
</gene>
<evidence type="ECO:0000259" key="1">
    <source>
        <dbReference type="Pfam" id="PF09860"/>
    </source>
</evidence>
<keyword evidence="3" id="KW-1185">Reference proteome</keyword>
<dbReference type="Pfam" id="PF09860">
    <property type="entry name" value="DUF2087"/>
    <property type="match status" value="1"/>
</dbReference>
<dbReference type="InterPro" id="IPR018656">
    <property type="entry name" value="DUF2087"/>
</dbReference>
<evidence type="ECO:0000313" key="3">
    <source>
        <dbReference type="Proteomes" id="UP000321816"/>
    </source>
</evidence>
<name>A0A5C7F134_9BACI</name>
<protein>
    <submittedName>
        <fullName evidence="2">DUF2087 domain-containing protein</fullName>
    </submittedName>
</protein>
<dbReference type="Proteomes" id="UP000321816">
    <property type="component" value="Chromosome"/>
</dbReference>
<proteinExistence type="predicted"/>
<dbReference type="OrthoDB" id="9789954at2"/>
<evidence type="ECO:0000313" key="2">
    <source>
        <dbReference type="EMBL" id="WWD79051.1"/>
    </source>
</evidence>
<reference evidence="2 3" key="1">
    <citation type="submission" date="2024-01" db="EMBL/GenBank/DDBJ databases">
        <title>Complete Genome Sequence of Alkalicoccus halolimnae BZ-SZ-XJ29T, a Moderately Halophilic Bacterium Isolated from a Salt Lake.</title>
        <authorList>
            <person name="Zhao B."/>
        </authorList>
    </citation>
    <scope>NUCLEOTIDE SEQUENCE [LARGE SCALE GENOMIC DNA]</scope>
    <source>
        <strain evidence="2 3">BZ-SZ-XJ29</strain>
    </source>
</reference>